<dbReference type="EMBL" id="CASHSV030000823">
    <property type="protein sequence ID" value="CAJ2678467.1"/>
    <property type="molecule type" value="Genomic_DNA"/>
</dbReference>
<comment type="caution">
    <text evidence="1">The sequence shown here is derived from an EMBL/GenBank/DDBJ whole genome shotgun (WGS) entry which is preliminary data.</text>
</comment>
<protein>
    <submittedName>
        <fullName evidence="1">Uncharacterized protein</fullName>
    </submittedName>
</protein>
<dbReference type="Proteomes" id="UP001177021">
    <property type="component" value="Unassembled WGS sequence"/>
</dbReference>
<keyword evidence="2" id="KW-1185">Reference proteome</keyword>
<sequence>MGCCVSSNKALTTSVATIQPPKSSQTNGTNFQLEEEKVKEVLLETPKQNPKNTTKTEPPKPYRNIKAYDKVNQKKQTLSIDKGHDRSESCRLRKTMPTMPIASREKTGKRVNGSPIKLLKNCSFPGDIDDRSVTTVVHGSRNFGSARFVQCREQVGQKMVNDGIHRRRDLGEYSFRRSRLPVTRADTFADRSVVGRSQSARKTNRAPVARSRTVLPEKGRRQTEIPAMESKRFSVNESLENPSVSLECFIFI</sequence>
<gene>
    <name evidence="1" type="ORF">MILVUS5_LOCUS40746</name>
</gene>
<evidence type="ECO:0000313" key="2">
    <source>
        <dbReference type="Proteomes" id="UP001177021"/>
    </source>
</evidence>
<reference evidence="1" key="1">
    <citation type="submission" date="2023-10" db="EMBL/GenBank/DDBJ databases">
        <authorList>
            <person name="Rodriguez Cubillos JULIANA M."/>
            <person name="De Vega J."/>
        </authorList>
    </citation>
    <scope>NUCLEOTIDE SEQUENCE</scope>
</reference>
<evidence type="ECO:0000313" key="1">
    <source>
        <dbReference type="EMBL" id="CAJ2678467.1"/>
    </source>
</evidence>
<organism evidence="1 2">
    <name type="scientific">Trifolium pratense</name>
    <name type="common">Red clover</name>
    <dbReference type="NCBI Taxonomy" id="57577"/>
    <lineage>
        <taxon>Eukaryota</taxon>
        <taxon>Viridiplantae</taxon>
        <taxon>Streptophyta</taxon>
        <taxon>Embryophyta</taxon>
        <taxon>Tracheophyta</taxon>
        <taxon>Spermatophyta</taxon>
        <taxon>Magnoliopsida</taxon>
        <taxon>eudicotyledons</taxon>
        <taxon>Gunneridae</taxon>
        <taxon>Pentapetalae</taxon>
        <taxon>rosids</taxon>
        <taxon>fabids</taxon>
        <taxon>Fabales</taxon>
        <taxon>Fabaceae</taxon>
        <taxon>Papilionoideae</taxon>
        <taxon>50 kb inversion clade</taxon>
        <taxon>NPAAA clade</taxon>
        <taxon>Hologalegina</taxon>
        <taxon>IRL clade</taxon>
        <taxon>Trifolieae</taxon>
        <taxon>Trifolium</taxon>
    </lineage>
</organism>
<accession>A0ACB0MFD9</accession>
<proteinExistence type="predicted"/>
<name>A0ACB0MFD9_TRIPR</name>